<dbReference type="Pfam" id="PF12066">
    <property type="entry name" value="SERRATE_Ars2_N"/>
    <property type="match status" value="1"/>
</dbReference>
<keyword evidence="4" id="KW-0479">Metal-binding</keyword>
<dbReference type="GO" id="GO:0016604">
    <property type="term" value="C:nuclear body"/>
    <property type="evidence" value="ECO:0007669"/>
    <property type="project" value="TreeGrafter"/>
</dbReference>
<keyword evidence="3" id="KW-0539">Nucleus</keyword>
<dbReference type="InterPro" id="IPR039727">
    <property type="entry name" value="SE/Ars2"/>
</dbReference>
<feature type="compositionally biased region" description="Pro residues" evidence="5">
    <location>
        <begin position="513"/>
        <end position="541"/>
    </location>
</feature>
<keyword evidence="4" id="KW-0863">Zinc-finger</keyword>
<dbReference type="GO" id="GO:0008270">
    <property type="term" value="F:zinc ion binding"/>
    <property type="evidence" value="ECO:0007669"/>
    <property type="project" value="UniProtKB-KW"/>
</dbReference>
<dbReference type="PANTHER" id="PTHR13165:SF0">
    <property type="entry name" value="SERRATE RNA EFFECTOR MOLECULE HOMOLOG"/>
    <property type="match status" value="1"/>
</dbReference>
<gene>
    <name evidence="8" type="primary">LOC34623326</name>
</gene>
<dbReference type="InterPro" id="IPR021933">
    <property type="entry name" value="SERRATE/Ars2_N"/>
</dbReference>
<feature type="region of interest" description="Disordered" evidence="5">
    <location>
        <begin position="350"/>
        <end position="378"/>
    </location>
</feature>
<name>A0A6P6RTL9_9EIME</name>
<evidence type="ECO:0000256" key="4">
    <source>
        <dbReference type="PROSITE-ProRule" id="PRU00042"/>
    </source>
</evidence>
<dbReference type="InterPro" id="IPR007042">
    <property type="entry name" value="SERRATE/Ars2_C"/>
</dbReference>
<evidence type="ECO:0000256" key="2">
    <source>
        <dbReference type="ARBA" id="ARBA00005407"/>
    </source>
</evidence>
<reference evidence="8" key="1">
    <citation type="submission" date="2025-08" db="UniProtKB">
        <authorList>
            <consortium name="RefSeq"/>
        </authorList>
    </citation>
    <scope>IDENTIFICATION</scope>
</reference>
<dbReference type="SUPFAM" id="SSF57667">
    <property type="entry name" value="beta-beta-alpha zinc fingers"/>
    <property type="match status" value="1"/>
</dbReference>
<keyword evidence="7" id="KW-1185">Reference proteome</keyword>
<protein>
    <submittedName>
        <fullName evidence="8">Uncharacterized protein LOC34623326</fullName>
    </submittedName>
</protein>
<dbReference type="PROSITE" id="PS50157">
    <property type="entry name" value="ZINC_FINGER_C2H2_2"/>
    <property type="match status" value="1"/>
</dbReference>
<dbReference type="GeneID" id="34623326"/>
<accession>A0A6P6RTL9</accession>
<dbReference type="RefSeq" id="XP_026190857.1">
    <property type="nucleotide sequence ID" value="XM_026335072.1"/>
</dbReference>
<keyword evidence="4" id="KW-0862">Zinc</keyword>
<dbReference type="InterPro" id="IPR013087">
    <property type="entry name" value="Znf_C2H2_type"/>
</dbReference>
<dbReference type="Pfam" id="PF04959">
    <property type="entry name" value="ARS2"/>
    <property type="match status" value="1"/>
</dbReference>
<dbReference type="PANTHER" id="PTHR13165">
    <property type="entry name" value="ARSENITE-RESISTANCE PROTEIN 2"/>
    <property type="match status" value="1"/>
</dbReference>
<dbReference type="OrthoDB" id="342064at2759"/>
<dbReference type="AlphaFoldDB" id="A0A6P6RTL9"/>
<dbReference type="Proteomes" id="UP000515125">
    <property type="component" value="Unplaced"/>
</dbReference>
<feature type="region of interest" description="Disordered" evidence="5">
    <location>
        <begin position="487"/>
        <end position="569"/>
    </location>
</feature>
<evidence type="ECO:0000256" key="1">
    <source>
        <dbReference type="ARBA" id="ARBA00004123"/>
    </source>
</evidence>
<organism evidence="7 8">
    <name type="scientific">Cyclospora cayetanensis</name>
    <dbReference type="NCBI Taxonomy" id="88456"/>
    <lineage>
        <taxon>Eukaryota</taxon>
        <taxon>Sar</taxon>
        <taxon>Alveolata</taxon>
        <taxon>Apicomplexa</taxon>
        <taxon>Conoidasida</taxon>
        <taxon>Coccidia</taxon>
        <taxon>Eucoccidiorida</taxon>
        <taxon>Eimeriorina</taxon>
        <taxon>Eimeriidae</taxon>
        <taxon>Cyclospora</taxon>
    </lineage>
</organism>
<dbReference type="GO" id="GO:0031053">
    <property type="term" value="P:primary miRNA processing"/>
    <property type="evidence" value="ECO:0007669"/>
    <property type="project" value="TreeGrafter"/>
</dbReference>
<proteinExistence type="inferred from homology"/>
<sequence>MLTFKQFVLRNPDGTSQDVLNDGYKAYLEKYRAHHAARFFDENHHLGFMQEAYNPNMLREQFLRCRERAQQQARSFLQRWEEGGFRNLRLEAPVGLLADEGDISPLLLDDWPRQIRVSTQQEEEEEQKQQAFGILNVPTDFLLLPNACCLQVQRVDPQINKFDILKALEKRGALYVAMVSNGGLTASRTAHVFFPTQQAADEALAQGAEFTLVRLYQDKPGEESDALREFRLKLQGPPEVGPSVRVALTPPIAATADRLNKDTERAWELIRTLDGQLDVCAADASHPLEDILDGVEDAWLRLDLMLTYLRHVHCVCYYSGKVYDDPQQLHLNATAGHLRPAVPQHLQHFLQEQQQRQPEDEDDMATNGESSSSSRSVGVSQQQQLWADQLDQRLRVLLQMAARMQQNLPPPLDEQASPVIQTKWTAFCQEHTSKDAEGRYRCTLCQKLFKAPSFVHLHHRKKHERELARIINRYVPHLMRTAYMNDPNKHITLPQQRQRHRDRERERLTIRGRPPPPPPPSMFMPGGPPSRPILLPPPHMLPPHLRRQRDWDSPNGPAAAPLVSCGAER</sequence>
<dbReference type="PROSITE" id="PS00028">
    <property type="entry name" value="ZINC_FINGER_C2H2_1"/>
    <property type="match status" value="1"/>
</dbReference>
<feature type="domain" description="C2H2-type" evidence="6">
    <location>
        <begin position="440"/>
        <end position="468"/>
    </location>
</feature>
<evidence type="ECO:0000313" key="7">
    <source>
        <dbReference type="Proteomes" id="UP000515125"/>
    </source>
</evidence>
<evidence type="ECO:0000259" key="6">
    <source>
        <dbReference type="PROSITE" id="PS50157"/>
    </source>
</evidence>
<evidence type="ECO:0000256" key="3">
    <source>
        <dbReference type="ARBA" id="ARBA00023242"/>
    </source>
</evidence>
<comment type="similarity">
    <text evidence="2">Belongs to the ARS2 family.</text>
</comment>
<comment type="subcellular location">
    <subcellularLocation>
        <location evidence="1">Nucleus</location>
    </subcellularLocation>
</comment>
<evidence type="ECO:0000313" key="8">
    <source>
        <dbReference type="RefSeq" id="XP_026190857.1"/>
    </source>
</evidence>
<dbReference type="InterPro" id="IPR036236">
    <property type="entry name" value="Znf_C2H2_sf"/>
</dbReference>
<evidence type="ECO:0000256" key="5">
    <source>
        <dbReference type="SAM" id="MobiDB-lite"/>
    </source>
</evidence>